<comment type="caution">
    <text evidence="4">The sequence shown here is derived from an EMBL/GenBank/DDBJ whole genome shotgun (WGS) entry which is preliminary data.</text>
</comment>
<reference evidence="4 5" key="1">
    <citation type="submission" date="2023-04" db="EMBL/GenBank/DDBJ databases">
        <title>Clostridium tannerae sp. nov., isolated from the fecal material of an alpaca.</title>
        <authorList>
            <person name="Miller S."/>
            <person name="Hendry M."/>
            <person name="King J."/>
            <person name="Sankaranarayanan K."/>
            <person name="Lawson P.A."/>
        </authorList>
    </citation>
    <scope>NUCLEOTIDE SEQUENCE [LARGE SCALE GENOMIC DNA]</scope>
    <source>
        <strain evidence="4 5">A1-XYC3</strain>
    </source>
</reference>
<feature type="transmembrane region" description="Helical" evidence="2">
    <location>
        <begin position="184"/>
        <end position="205"/>
    </location>
</feature>
<keyword evidence="2" id="KW-0812">Transmembrane</keyword>
<dbReference type="PANTHER" id="PTHR42208">
    <property type="entry name" value="HEAVY METAL TRANSPORTER-RELATED"/>
    <property type="match status" value="1"/>
</dbReference>
<dbReference type="InterPro" id="IPR039447">
    <property type="entry name" value="UreH-like_TM_dom"/>
</dbReference>
<feature type="domain" description="HMA" evidence="3">
    <location>
        <begin position="4"/>
        <end position="70"/>
    </location>
</feature>
<accession>A0ABU4JSQ7</accession>
<feature type="transmembrane region" description="Helical" evidence="2">
    <location>
        <begin position="225"/>
        <end position="247"/>
    </location>
</feature>
<dbReference type="InterPro" id="IPR017969">
    <property type="entry name" value="Heavy-metal-associated_CS"/>
</dbReference>
<protein>
    <submittedName>
        <fullName evidence="4">Sulfite exporter TauE/SafE family protein</fullName>
    </submittedName>
</protein>
<organism evidence="4 5">
    <name type="scientific">Clostridium tanneri</name>
    <dbReference type="NCBI Taxonomy" id="3037988"/>
    <lineage>
        <taxon>Bacteria</taxon>
        <taxon>Bacillati</taxon>
        <taxon>Bacillota</taxon>
        <taxon>Clostridia</taxon>
        <taxon>Eubacteriales</taxon>
        <taxon>Clostridiaceae</taxon>
        <taxon>Clostridium</taxon>
    </lineage>
</organism>
<feature type="transmembrane region" description="Helical" evidence="2">
    <location>
        <begin position="77"/>
        <end position="97"/>
    </location>
</feature>
<proteinExistence type="predicted"/>
<dbReference type="EMBL" id="JARUJP010000006">
    <property type="protein sequence ID" value="MDW8800978.1"/>
    <property type="molecule type" value="Genomic_DNA"/>
</dbReference>
<gene>
    <name evidence="4" type="ORF">P8V03_07400</name>
</gene>
<dbReference type="InterPro" id="IPR006121">
    <property type="entry name" value="HMA_dom"/>
</dbReference>
<keyword evidence="2" id="KW-0472">Membrane</keyword>
<dbReference type="Gene3D" id="3.30.70.100">
    <property type="match status" value="1"/>
</dbReference>
<dbReference type="Pfam" id="PF13386">
    <property type="entry name" value="DsbD_2"/>
    <property type="match status" value="1"/>
</dbReference>
<keyword evidence="2" id="KW-1133">Transmembrane helix</keyword>
<dbReference type="Proteomes" id="UP001281656">
    <property type="component" value="Unassembled WGS sequence"/>
</dbReference>
<feature type="transmembrane region" description="Helical" evidence="2">
    <location>
        <begin position="157"/>
        <end position="178"/>
    </location>
</feature>
<dbReference type="RefSeq" id="WP_318797643.1">
    <property type="nucleotide sequence ID" value="NZ_JARUJP010000006.1"/>
</dbReference>
<dbReference type="InterPro" id="IPR008972">
    <property type="entry name" value="Cupredoxin"/>
</dbReference>
<dbReference type="CDD" id="cd00371">
    <property type="entry name" value="HMA"/>
    <property type="match status" value="1"/>
</dbReference>
<evidence type="ECO:0000256" key="2">
    <source>
        <dbReference type="SAM" id="Phobius"/>
    </source>
</evidence>
<evidence type="ECO:0000313" key="4">
    <source>
        <dbReference type="EMBL" id="MDW8800978.1"/>
    </source>
</evidence>
<name>A0ABU4JSQ7_9CLOT</name>
<evidence type="ECO:0000313" key="5">
    <source>
        <dbReference type="Proteomes" id="UP001281656"/>
    </source>
</evidence>
<evidence type="ECO:0000256" key="1">
    <source>
        <dbReference type="ARBA" id="ARBA00022723"/>
    </source>
</evidence>
<dbReference type="PROSITE" id="PS50846">
    <property type="entry name" value="HMA_2"/>
    <property type="match status" value="1"/>
</dbReference>
<keyword evidence="1" id="KW-0479">Metal-binding</keyword>
<dbReference type="PANTHER" id="PTHR42208:SF1">
    <property type="entry name" value="HEAVY METAL TRANSPORTER"/>
    <property type="match status" value="1"/>
</dbReference>
<feature type="transmembrane region" description="Helical" evidence="2">
    <location>
        <begin position="290"/>
        <end position="310"/>
    </location>
</feature>
<dbReference type="Pfam" id="PF00403">
    <property type="entry name" value="HMA"/>
    <property type="match status" value="1"/>
</dbReference>
<feature type="transmembrane region" description="Helical" evidence="2">
    <location>
        <begin position="259"/>
        <end position="278"/>
    </location>
</feature>
<evidence type="ECO:0000259" key="3">
    <source>
        <dbReference type="PROSITE" id="PS50846"/>
    </source>
</evidence>
<dbReference type="Gene3D" id="2.60.40.420">
    <property type="entry name" value="Cupredoxins - blue copper proteins"/>
    <property type="match status" value="1"/>
</dbReference>
<feature type="transmembrane region" description="Helical" evidence="2">
    <location>
        <begin position="109"/>
        <end position="132"/>
    </location>
</feature>
<dbReference type="SUPFAM" id="SSF55008">
    <property type="entry name" value="HMA, heavy metal-associated domain"/>
    <property type="match status" value="1"/>
</dbReference>
<keyword evidence="5" id="KW-1185">Reference proteome</keyword>
<sequence length="593" mass="63423">MTLKKIKIKVYDMTCSSCEKTIEGKLLKQVGVLKAKADYVKQFVAIEFDSDLCSLNELKTIINNAGYSTEKSGSFHLAGIFVIAAAIILLGSSTSGIDMSSMLNGATYFVLFIVGILTSIHCVGMCGGIMLSQSLSYKDTSKLEAIKPTLLYNLGRVISYTILGGIVGALGSVLSLSLRTQSALQIFAGIFMIIMGLNMAGFSLFRKLQVKLPWSFCKVKNKPKAPFVVGILNGFMPCGPLQTMQLYALGTGSALKGALSMFIFALGTVPLMMTFGAISGLLSKGYTKKILKFSGILVVVLGLIMGRRGLALAGVNLPTIGSLMPQRAVGSSGANVAKATLKDGVQIINMTADSSGYIPNAFYVQKGIPVKWIIDGKQITSCNNEIVVPSQNIRKKLKSGENIIEFTPTADDITFSCWMGMIRGVIKVTDNLDSVDTSKTDSSLPPAGSSGCCGGGAAVPQQDSIYGDLSKVPTEIVVNKALVVGNNQSTTIKGVGYELKPLIVVVDKDKKTKLTFDLTSFDNAEGRFDLVSAETGDVLTYFEGKKGVVDLEITFDKLGGYGIVKDETILGVIEVVEDVKKANLEEIRKKYIE</sequence>
<dbReference type="PROSITE" id="PS01047">
    <property type="entry name" value="HMA_1"/>
    <property type="match status" value="1"/>
</dbReference>
<dbReference type="InterPro" id="IPR036163">
    <property type="entry name" value="HMA_dom_sf"/>
</dbReference>